<sequence length="100" mass="11479">MLCVTWEPLLWTRLPLCRVLYKHGMKCLQIVVCLHQRDATHCRLQTFLIQGAMRSIQFCPLKTITPAKLSDAILSLSHGTTLLTSLEELVNSPNHYDVFR</sequence>
<protein>
    <submittedName>
        <fullName evidence="1">Uncharacterized protein</fullName>
    </submittedName>
</protein>
<reference evidence="1 2" key="1">
    <citation type="journal article" date="2012" name="Genome Biol.">
        <title>Sequencing three crocodilian genomes to illuminate the evolution of archosaurs and amniotes.</title>
        <authorList>
            <person name="St John J.A."/>
            <person name="Braun E.L."/>
            <person name="Isberg S.R."/>
            <person name="Miles L.G."/>
            <person name="Chong A.Y."/>
            <person name="Gongora J."/>
            <person name="Dalzell P."/>
            <person name="Moran C."/>
            <person name="Bed'hom B."/>
            <person name="Abzhanov A."/>
            <person name="Burgess S.C."/>
            <person name="Cooksey A.M."/>
            <person name="Castoe T.A."/>
            <person name="Crawford N.G."/>
            <person name="Densmore L.D."/>
            <person name="Drew J.C."/>
            <person name="Edwards S.V."/>
            <person name="Faircloth B.C."/>
            <person name="Fujita M.K."/>
            <person name="Greenwold M.J."/>
            <person name="Hoffmann F.G."/>
            <person name="Howard J.M."/>
            <person name="Iguchi T."/>
            <person name="Janes D.E."/>
            <person name="Khan S.Y."/>
            <person name="Kohno S."/>
            <person name="de Koning A.J."/>
            <person name="Lance S.L."/>
            <person name="McCarthy F.M."/>
            <person name="McCormack J.E."/>
            <person name="Merchant M.E."/>
            <person name="Peterson D.G."/>
            <person name="Pollock D.D."/>
            <person name="Pourmand N."/>
            <person name="Raney B.J."/>
            <person name="Roessler K.A."/>
            <person name="Sanford J.R."/>
            <person name="Sawyer R.H."/>
            <person name="Schmidt C.J."/>
            <person name="Triplett E.W."/>
            <person name="Tuberville T.D."/>
            <person name="Venegas-Anaya M."/>
            <person name="Howard J.T."/>
            <person name="Jarvis E.D."/>
            <person name="Guillette L.J.Jr."/>
            <person name="Glenn T.C."/>
            <person name="Green R.E."/>
            <person name="Ray D.A."/>
        </authorList>
    </citation>
    <scope>NUCLEOTIDE SEQUENCE [LARGE SCALE GENOMIC DNA]</scope>
    <source>
        <strain evidence="1">KSC_2009_1</strain>
    </source>
</reference>
<evidence type="ECO:0000313" key="1">
    <source>
        <dbReference type="EMBL" id="KYO42737.1"/>
    </source>
</evidence>
<dbReference type="Proteomes" id="UP000050525">
    <property type="component" value="Unassembled WGS sequence"/>
</dbReference>
<keyword evidence="2" id="KW-1185">Reference proteome</keyword>
<organism evidence="1 2">
    <name type="scientific">Alligator mississippiensis</name>
    <name type="common">American alligator</name>
    <dbReference type="NCBI Taxonomy" id="8496"/>
    <lineage>
        <taxon>Eukaryota</taxon>
        <taxon>Metazoa</taxon>
        <taxon>Chordata</taxon>
        <taxon>Craniata</taxon>
        <taxon>Vertebrata</taxon>
        <taxon>Euteleostomi</taxon>
        <taxon>Archelosauria</taxon>
        <taxon>Archosauria</taxon>
        <taxon>Crocodylia</taxon>
        <taxon>Alligatoridae</taxon>
        <taxon>Alligatorinae</taxon>
        <taxon>Alligator</taxon>
    </lineage>
</organism>
<evidence type="ECO:0000313" key="2">
    <source>
        <dbReference type="Proteomes" id="UP000050525"/>
    </source>
</evidence>
<dbReference type="EMBL" id="AKHW03001358">
    <property type="protein sequence ID" value="KYO42737.1"/>
    <property type="molecule type" value="Genomic_DNA"/>
</dbReference>
<dbReference type="AlphaFoldDB" id="A0A151P0T2"/>
<proteinExistence type="predicted"/>
<name>A0A151P0T2_ALLMI</name>
<comment type="caution">
    <text evidence="1">The sequence shown here is derived from an EMBL/GenBank/DDBJ whole genome shotgun (WGS) entry which is preliminary data.</text>
</comment>
<gene>
    <name evidence="1" type="ORF">Y1Q_0022396</name>
</gene>
<accession>A0A151P0T2</accession>